<evidence type="ECO:0000256" key="1">
    <source>
        <dbReference type="SAM" id="SignalP"/>
    </source>
</evidence>
<reference evidence="2 3" key="1">
    <citation type="journal article" date="2017" name="Int. J. Syst. Evol. Microbiol.">
        <title>Erythrobacter aquimixticola sp. nov., isolated from the junction between the ocean and a freshwater spring.</title>
        <authorList>
            <person name="Park S."/>
            <person name="Jung Y.T."/>
            <person name="Choi S.J."/>
            <person name="Yoon J.H."/>
        </authorList>
    </citation>
    <scope>NUCLEOTIDE SEQUENCE [LARGE SCALE GENOMIC DNA]</scope>
    <source>
        <strain evidence="2 3">JSSK-14</strain>
    </source>
</reference>
<accession>A0A419RW25</accession>
<dbReference type="AlphaFoldDB" id="A0A419RW25"/>
<feature type="chain" id="PRO_5019216858" description="DUF2927 domain-containing protein" evidence="1">
    <location>
        <begin position="34"/>
        <end position="315"/>
    </location>
</feature>
<gene>
    <name evidence="2" type="ORF">D6201_12105</name>
</gene>
<sequence length="315" mass="34428">MNSMSASNRFAPSLARAALFCAALSLTPIAVHAQDADPDDDDVIIVEGERIETADVRNTARDITVGSQATQSPLSRFQRPVCPGIWGMTQDNAQAVLDRIVFNALQANIPVAEEPDCGANVWVIVVDDAAATFERLQEEDSFLTRHLTSYQERKVRDQDSYALGWNLITTRNPETGVQLPTGWYATQGIVDAASAGLPPPGNEIRSMSRLTLGIRTDIELSVVLVERAALADIDSVALADYATMRLFAYTEPPSEDDPVATVLTLFNRNADDSRPLRMTAFDRAYLRALYRSSPTRPARIALGNISDAMETIDTP</sequence>
<dbReference type="EMBL" id="RAHX01000001">
    <property type="protein sequence ID" value="RJY09995.1"/>
    <property type="molecule type" value="Genomic_DNA"/>
</dbReference>
<comment type="caution">
    <text evidence="2">The sequence shown here is derived from an EMBL/GenBank/DDBJ whole genome shotgun (WGS) entry which is preliminary data.</text>
</comment>
<evidence type="ECO:0008006" key="4">
    <source>
        <dbReference type="Google" id="ProtNLM"/>
    </source>
</evidence>
<evidence type="ECO:0000313" key="3">
    <source>
        <dbReference type="Proteomes" id="UP000285232"/>
    </source>
</evidence>
<dbReference type="Proteomes" id="UP000285232">
    <property type="component" value="Unassembled WGS sequence"/>
</dbReference>
<protein>
    <recommendedName>
        <fullName evidence="4">DUF2927 domain-containing protein</fullName>
    </recommendedName>
</protein>
<name>A0A419RW25_9SPHN</name>
<feature type="signal peptide" evidence="1">
    <location>
        <begin position="1"/>
        <end position="33"/>
    </location>
</feature>
<keyword evidence="1" id="KW-0732">Signal</keyword>
<organism evidence="2 3">
    <name type="scientific">Aurantiacibacter aquimixticola</name>
    <dbReference type="NCBI Taxonomy" id="1958945"/>
    <lineage>
        <taxon>Bacteria</taxon>
        <taxon>Pseudomonadati</taxon>
        <taxon>Pseudomonadota</taxon>
        <taxon>Alphaproteobacteria</taxon>
        <taxon>Sphingomonadales</taxon>
        <taxon>Erythrobacteraceae</taxon>
        <taxon>Aurantiacibacter</taxon>
    </lineage>
</organism>
<evidence type="ECO:0000313" key="2">
    <source>
        <dbReference type="EMBL" id="RJY09995.1"/>
    </source>
</evidence>
<keyword evidence="3" id="KW-1185">Reference proteome</keyword>
<proteinExistence type="predicted"/>